<dbReference type="PANTHER" id="PTHR35526:SF3">
    <property type="entry name" value="ANTI-SIGMA-F FACTOR RSBW"/>
    <property type="match status" value="1"/>
</dbReference>
<dbReference type="AlphaFoldDB" id="A0A1H9V7P2"/>
<dbReference type="CDD" id="cd16936">
    <property type="entry name" value="HATPase_RsbW-like"/>
    <property type="match status" value="1"/>
</dbReference>
<proteinExistence type="predicted"/>
<dbReference type="InterPro" id="IPR003594">
    <property type="entry name" value="HATPase_dom"/>
</dbReference>
<accession>A0A1H9V7P2</accession>
<evidence type="ECO:0000256" key="1">
    <source>
        <dbReference type="ARBA" id="ARBA00022527"/>
    </source>
</evidence>
<reference evidence="5" key="1">
    <citation type="submission" date="2016-10" db="EMBL/GenBank/DDBJ databases">
        <authorList>
            <person name="Varghese N."/>
            <person name="Submissions S."/>
        </authorList>
    </citation>
    <scope>NUCLEOTIDE SEQUENCE [LARGE SCALE GENOMIC DNA]</scope>
    <source>
        <strain evidence="5">DSM 44437</strain>
    </source>
</reference>
<dbReference type="PANTHER" id="PTHR35526">
    <property type="entry name" value="ANTI-SIGMA-F FACTOR RSBW-RELATED"/>
    <property type="match status" value="1"/>
</dbReference>
<keyword evidence="5" id="KW-1185">Reference proteome</keyword>
<evidence type="ECO:0000313" key="5">
    <source>
        <dbReference type="Proteomes" id="UP000199503"/>
    </source>
</evidence>
<dbReference type="InterPro" id="IPR050267">
    <property type="entry name" value="Anti-sigma-factor_SerPK"/>
</dbReference>
<feature type="domain" description="Histidine kinase/HSP90-like ATPase" evidence="2">
    <location>
        <begin position="202"/>
        <end position="314"/>
    </location>
</feature>
<feature type="domain" description="MEDS" evidence="3">
    <location>
        <begin position="19"/>
        <end position="163"/>
    </location>
</feature>
<keyword evidence="4" id="KW-0418">Kinase</keyword>
<dbReference type="InterPro" id="IPR025847">
    <property type="entry name" value="MEDS_domain"/>
</dbReference>
<protein>
    <submittedName>
        <fullName evidence="4">Anti-sigma regulatory factor (Ser/Thr protein kinase)</fullName>
    </submittedName>
</protein>
<evidence type="ECO:0000313" key="4">
    <source>
        <dbReference type="EMBL" id="SES17598.1"/>
    </source>
</evidence>
<sequence>MTTTETDTGTAPSAAPFVHPALFYASDDEYRATLVPFITDGIAGGGPVAVAVPHDRLHLLRRALGATTGGEVTWLDMTEVGRNPGRIIASVLRGFADAHPGRRVRIVGEPVWPGRTDVEYPACAQHEALINQAFAGRDITILCPYDITGVSSQVVADARATHPEVWEATGRHRSDLYAPDAVLDRHNRPLPDPVGAEEFTVTEPAQLPAARRWATSEGLRHGLDADRVADLEYIATELVTNSLVHTPEGRCGLRIWRQDDHVACAVSDTGHLADPLAGRIPRSAELPGGRGLLLVHRFADLVRVHTSPGGTTIYALLRIGKG</sequence>
<name>A0A1H9V7P2_9PSEU</name>
<keyword evidence="4" id="KW-0808">Transferase</keyword>
<dbReference type="OrthoDB" id="4088450at2"/>
<evidence type="ECO:0000259" key="3">
    <source>
        <dbReference type="Pfam" id="PF14417"/>
    </source>
</evidence>
<evidence type="ECO:0000259" key="2">
    <source>
        <dbReference type="Pfam" id="PF13581"/>
    </source>
</evidence>
<gene>
    <name evidence="4" type="ORF">SAMN04488000_11790</name>
</gene>
<dbReference type="Gene3D" id="3.30.565.10">
    <property type="entry name" value="Histidine kinase-like ATPase, C-terminal domain"/>
    <property type="match status" value="1"/>
</dbReference>
<dbReference type="EMBL" id="FOFV01000017">
    <property type="protein sequence ID" value="SES17598.1"/>
    <property type="molecule type" value="Genomic_DNA"/>
</dbReference>
<dbReference type="Pfam" id="PF13581">
    <property type="entry name" value="HATPase_c_2"/>
    <property type="match status" value="1"/>
</dbReference>
<dbReference type="InterPro" id="IPR047718">
    <property type="entry name" value="RsbA-like_anti_sig"/>
</dbReference>
<dbReference type="InterPro" id="IPR036890">
    <property type="entry name" value="HATPase_C_sf"/>
</dbReference>
<dbReference type="RefSeq" id="WP_089922693.1">
    <property type="nucleotide sequence ID" value="NZ_FOFV01000017.1"/>
</dbReference>
<dbReference type="STRING" id="65499.SAMN04488000_11790"/>
<dbReference type="SUPFAM" id="SSF55874">
    <property type="entry name" value="ATPase domain of HSP90 chaperone/DNA topoisomerase II/histidine kinase"/>
    <property type="match status" value="1"/>
</dbReference>
<dbReference type="NCBIfam" id="NF041045">
    <property type="entry name" value="RsbA_anti_sig"/>
    <property type="match status" value="1"/>
</dbReference>
<dbReference type="GO" id="GO:0004674">
    <property type="term" value="F:protein serine/threonine kinase activity"/>
    <property type="evidence" value="ECO:0007669"/>
    <property type="project" value="UniProtKB-KW"/>
</dbReference>
<dbReference type="Pfam" id="PF14417">
    <property type="entry name" value="MEDS"/>
    <property type="match status" value="1"/>
</dbReference>
<keyword evidence="1" id="KW-0723">Serine/threonine-protein kinase</keyword>
<organism evidence="4 5">
    <name type="scientific">Lentzea albida</name>
    <dbReference type="NCBI Taxonomy" id="65499"/>
    <lineage>
        <taxon>Bacteria</taxon>
        <taxon>Bacillati</taxon>
        <taxon>Actinomycetota</taxon>
        <taxon>Actinomycetes</taxon>
        <taxon>Pseudonocardiales</taxon>
        <taxon>Pseudonocardiaceae</taxon>
        <taxon>Lentzea</taxon>
    </lineage>
</organism>
<dbReference type="Proteomes" id="UP000199503">
    <property type="component" value="Unassembled WGS sequence"/>
</dbReference>